<sequence>MKSVKTILVFVIASVLLVPLPIFAPSPPEYSGHNQMINDMRHHKSYMGMCALGFAQLDGVCAR</sequence>
<keyword evidence="2" id="KW-1185">Reference proteome</keyword>
<accession>A0A0C5C9X4</accession>
<protein>
    <submittedName>
        <fullName evidence="1">Uncharacterized protein</fullName>
    </submittedName>
</protein>
<evidence type="ECO:0000313" key="1">
    <source>
        <dbReference type="EMBL" id="AJM91977.1"/>
    </source>
</evidence>
<dbReference type="KEGG" id="nid:NPIRD3C_0765"/>
<organism evidence="1 2">
    <name type="scientific">Nitrosopumilus piranensis</name>
    <dbReference type="NCBI Taxonomy" id="1582439"/>
    <lineage>
        <taxon>Archaea</taxon>
        <taxon>Nitrososphaerota</taxon>
        <taxon>Nitrososphaeria</taxon>
        <taxon>Nitrosopumilales</taxon>
        <taxon>Nitrosopumilaceae</taxon>
        <taxon>Nitrosopumilus</taxon>
    </lineage>
</organism>
<dbReference type="PATRIC" id="fig|1582439.9.peg.782"/>
<dbReference type="Proteomes" id="UP000032027">
    <property type="component" value="Chromosome"/>
</dbReference>
<dbReference type="EMBL" id="CP010868">
    <property type="protein sequence ID" value="AJM91977.1"/>
    <property type="molecule type" value="Genomic_DNA"/>
</dbReference>
<reference evidence="1 2" key="2">
    <citation type="journal article" date="2016" name="ISME J.">
        <title>Physiological and genomic characterization of two novel marine thaumarchaeal strains indicates niche differentiation.</title>
        <authorList>
            <person name="Bayer B."/>
            <person name="Vojvoda J."/>
            <person name="Offre P."/>
            <person name="Alves R.J."/>
            <person name="Elisabeth N.H."/>
            <person name="Garcia J.A."/>
            <person name="Volland J.M."/>
            <person name="Srivastava A."/>
            <person name="Schleper C."/>
            <person name="Herndl G.J."/>
        </authorList>
    </citation>
    <scope>NUCLEOTIDE SEQUENCE [LARGE SCALE GENOMIC DNA]</scope>
    <source>
        <strain evidence="1 2">D3C</strain>
    </source>
</reference>
<proteinExistence type="predicted"/>
<dbReference type="HOGENOM" id="CLU_2874910_0_0_2"/>
<name>A0A0C5C9X4_9ARCH</name>
<gene>
    <name evidence="1" type="ORF">NPIRD3C_0765</name>
</gene>
<reference evidence="2" key="1">
    <citation type="submission" date="2015-02" db="EMBL/GenBank/DDBJ databases">
        <title>Characterization of two novel Thaumarchaeota isolated from the Northern Adriatic Sea.</title>
        <authorList>
            <person name="Bayer B."/>
            <person name="Vojvoda J."/>
            <person name="Offre P."/>
            <person name="Srivastava A."/>
            <person name="Elisabeth N."/>
            <person name="Garcia J.A.L."/>
            <person name="Schleper C."/>
            <person name="Herndl G.J."/>
        </authorList>
    </citation>
    <scope>NUCLEOTIDE SEQUENCE [LARGE SCALE GENOMIC DNA]</scope>
    <source>
        <strain evidence="2">D3C</strain>
    </source>
</reference>
<dbReference type="AlphaFoldDB" id="A0A0C5C9X4"/>
<reference evidence="1 2" key="3">
    <citation type="journal article" date="2019" name="Int. J. Syst. Evol. Microbiol.">
        <title>Nitrosopumilus adriaticus sp. nov. and Nitrosopumilus piranensis sp. nov., two ammonia-oxidizing archaea from the Adriatic Sea and members of the class Nitrososphaeria.</title>
        <authorList>
            <person name="Bayer B."/>
            <person name="Vojvoda J."/>
            <person name="Reinthaler T."/>
            <person name="Reyes C."/>
            <person name="Pinto M."/>
            <person name="Herndl G.J."/>
        </authorList>
    </citation>
    <scope>NUCLEOTIDE SEQUENCE [LARGE SCALE GENOMIC DNA]</scope>
    <source>
        <strain evidence="1 2">D3C</strain>
    </source>
</reference>
<evidence type="ECO:0000313" key="2">
    <source>
        <dbReference type="Proteomes" id="UP000032027"/>
    </source>
</evidence>